<dbReference type="Proteomes" id="UP001151760">
    <property type="component" value="Unassembled WGS sequence"/>
</dbReference>
<name>A0ABQ5J169_9ASTR</name>
<evidence type="ECO:0000313" key="3">
    <source>
        <dbReference type="Proteomes" id="UP001151760"/>
    </source>
</evidence>
<dbReference type="EMBL" id="BQNB010021324">
    <property type="protein sequence ID" value="GJU05193.1"/>
    <property type="molecule type" value="Genomic_DNA"/>
</dbReference>
<accession>A0ABQ5J169</accession>
<proteinExistence type="predicted"/>
<organism evidence="2 3">
    <name type="scientific">Tanacetum coccineum</name>
    <dbReference type="NCBI Taxonomy" id="301880"/>
    <lineage>
        <taxon>Eukaryota</taxon>
        <taxon>Viridiplantae</taxon>
        <taxon>Streptophyta</taxon>
        <taxon>Embryophyta</taxon>
        <taxon>Tracheophyta</taxon>
        <taxon>Spermatophyta</taxon>
        <taxon>Magnoliopsida</taxon>
        <taxon>eudicotyledons</taxon>
        <taxon>Gunneridae</taxon>
        <taxon>Pentapetalae</taxon>
        <taxon>asterids</taxon>
        <taxon>campanulids</taxon>
        <taxon>Asterales</taxon>
        <taxon>Asteraceae</taxon>
        <taxon>Asteroideae</taxon>
        <taxon>Anthemideae</taxon>
        <taxon>Anthemidinae</taxon>
        <taxon>Tanacetum</taxon>
    </lineage>
</organism>
<keyword evidence="3" id="KW-1185">Reference proteome</keyword>
<comment type="caution">
    <text evidence="2">The sequence shown here is derived from an EMBL/GenBank/DDBJ whole genome shotgun (WGS) entry which is preliminary data.</text>
</comment>
<sequence length="231" mass="26615">MDVMKDSRLRRLWTWPGVELEKTLDVTEVEVGCPGKVENRDGSKRRGVLAGFYTWYQSHGAHTRCVESKKGMITSKQTRNNRKKARVDKQESASKSRQARVDKQESISKNEIKAGRRTNMDVMKDSRLRRLWTWPGVELEKTLDVTEVEVGCPGKVENRDGSKRRSWNEARVGQASLKTDSPSVSQGTTFKAVVQPDLTYLPEIPWKIEYFWSKRLRENREFPSNQIAISV</sequence>
<protein>
    <submittedName>
        <fullName evidence="2">Uncharacterized protein</fullName>
    </submittedName>
</protein>
<reference evidence="2" key="2">
    <citation type="submission" date="2022-01" db="EMBL/GenBank/DDBJ databases">
        <authorList>
            <person name="Yamashiro T."/>
            <person name="Shiraishi A."/>
            <person name="Satake H."/>
            <person name="Nakayama K."/>
        </authorList>
    </citation>
    <scope>NUCLEOTIDE SEQUENCE</scope>
</reference>
<feature type="region of interest" description="Disordered" evidence="1">
    <location>
        <begin position="73"/>
        <end position="115"/>
    </location>
</feature>
<evidence type="ECO:0000256" key="1">
    <source>
        <dbReference type="SAM" id="MobiDB-lite"/>
    </source>
</evidence>
<evidence type="ECO:0000313" key="2">
    <source>
        <dbReference type="EMBL" id="GJU05193.1"/>
    </source>
</evidence>
<reference evidence="2" key="1">
    <citation type="journal article" date="2022" name="Int. J. Mol. Sci.">
        <title>Draft Genome of Tanacetum Coccineum: Genomic Comparison of Closely Related Tanacetum-Family Plants.</title>
        <authorList>
            <person name="Yamashiro T."/>
            <person name="Shiraishi A."/>
            <person name="Nakayama K."/>
            <person name="Satake H."/>
        </authorList>
    </citation>
    <scope>NUCLEOTIDE SEQUENCE</scope>
</reference>
<gene>
    <name evidence="2" type="ORF">Tco_1121623</name>
</gene>
<feature type="compositionally biased region" description="Basic and acidic residues" evidence="1">
    <location>
        <begin position="87"/>
        <end position="115"/>
    </location>
</feature>